<dbReference type="AlphaFoldDB" id="A0A0D6B716"/>
<gene>
    <name evidence="1" type="ORF">NHU_03767</name>
</gene>
<protein>
    <submittedName>
        <fullName evidence="1">Uncharacterized protein</fullName>
    </submittedName>
</protein>
<dbReference type="PATRIC" id="fig|35806.4.peg.3861"/>
<reference evidence="1 2" key="1">
    <citation type="submission" date="2015-02" db="EMBL/GenBank/DDBJ databases">
        <title>Genome sequene of Rhodovulum sulfidophilum DSM 2351.</title>
        <authorList>
            <person name="Nagao N."/>
        </authorList>
    </citation>
    <scope>NUCLEOTIDE SEQUENCE [LARGE SCALE GENOMIC DNA]</scope>
    <source>
        <strain evidence="1 2">DSM 2351</strain>
    </source>
</reference>
<sequence length="82" mass="8260">MAGCRAAGPRACLNFNAVAPLVVFDGGHAVLQARDAGTYPFGLSSLLDPVRVMAAIPGQPVDFGAVGCAGFDVGAASMRKLP</sequence>
<dbReference type="EMBL" id="AP014800">
    <property type="protein sequence ID" value="BAQ70892.1"/>
    <property type="molecule type" value="Genomic_DNA"/>
</dbReference>
<dbReference type="Proteomes" id="UP000064912">
    <property type="component" value="Chromosome"/>
</dbReference>
<proteinExistence type="predicted"/>
<organism evidence="1 2">
    <name type="scientific">Rhodovulum sulfidophilum</name>
    <name type="common">Rhodobacter sulfidophilus</name>
    <dbReference type="NCBI Taxonomy" id="35806"/>
    <lineage>
        <taxon>Bacteria</taxon>
        <taxon>Pseudomonadati</taxon>
        <taxon>Pseudomonadota</taxon>
        <taxon>Alphaproteobacteria</taxon>
        <taxon>Rhodobacterales</taxon>
        <taxon>Paracoccaceae</taxon>
        <taxon>Rhodovulum</taxon>
    </lineage>
</organism>
<name>A0A0D6B716_RHOSU</name>
<accession>A0A0D6B716</accession>
<evidence type="ECO:0000313" key="2">
    <source>
        <dbReference type="Proteomes" id="UP000064912"/>
    </source>
</evidence>
<evidence type="ECO:0000313" key="1">
    <source>
        <dbReference type="EMBL" id="BAQ70892.1"/>
    </source>
</evidence>
<dbReference type="KEGG" id="rsu:NHU_03767"/>